<dbReference type="Pfam" id="PF17765">
    <property type="entry name" value="MLTR_LBD"/>
    <property type="match status" value="1"/>
</dbReference>
<reference evidence="2" key="1">
    <citation type="submission" date="2022-08" db="EMBL/GenBank/DDBJ databases">
        <authorList>
            <person name="Tian L."/>
        </authorList>
    </citation>
    <scope>NUCLEOTIDE SEQUENCE</scope>
    <source>
        <strain evidence="2">CM253</strain>
    </source>
</reference>
<dbReference type="GeneID" id="95572339"/>
<dbReference type="Gene3D" id="3.30.450.180">
    <property type="match status" value="1"/>
</dbReference>
<dbReference type="Pfam" id="PF13560">
    <property type="entry name" value="HTH_31"/>
    <property type="match status" value="1"/>
</dbReference>
<dbReference type="EMBL" id="CP102514">
    <property type="protein sequence ID" value="UUY46212.1"/>
    <property type="molecule type" value="Genomic_DNA"/>
</dbReference>
<organism evidence="2 3">
    <name type="scientific">Streptomyces yangpuensis</name>
    <dbReference type="NCBI Taxonomy" id="1648182"/>
    <lineage>
        <taxon>Bacteria</taxon>
        <taxon>Bacillati</taxon>
        <taxon>Actinomycetota</taxon>
        <taxon>Actinomycetes</taxon>
        <taxon>Kitasatosporales</taxon>
        <taxon>Streptomycetaceae</taxon>
        <taxon>Streptomyces</taxon>
    </lineage>
</organism>
<dbReference type="RefSeq" id="WP_183065935.1">
    <property type="nucleotide sequence ID" value="NZ_CP102514.1"/>
</dbReference>
<protein>
    <submittedName>
        <fullName evidence="2">Helix-turn-helix transcriptional regulator</fullName>
    </submittedName>
</protein>
<dbReference type="InterPro" id="IPR001387">
    <property type="entry name" value="Cro/C1-type_HTH"/>
</dbReference>
<dbReference type="CDD" id="cd00093">
    <property type="entry name" value="HTH_XRE"/>
    <property type="match status" value="1"/>
</dbReference>
<evidence type="ECO:0000313" key="2">
    <source>
        <dbReference type="EMBL" id="UUY46212.1"/>
    </source>
</evidence>
<dbReference type="PANTHER" id="PTHR35010">
    <property type="entry name" value="BLL4672 PROTEIN-RELATED"/>
    <property type="match status" value="1"/>
</dbReference>
<proteinExistence type="predicted"/>
<keyword evidence="3" id="KW-1185">Reference proteome</keyword>
<evidence type="ECO:0000313" key="3">
    <source>
        <dbReference type="Proteomes" id="UP001057738"/>
    </source>
</evidence>
<dbReference type="InterPro" id="IPR010982">
    <property type="entry name" value="Lambda_DNA-bd_dom_sf"/>
</dbReference>
<name>A0ABY5PPZ5_9ACTN</name>
<gene>
    <name evidence="2" type="ORF">NRK68_02655</name>
</gene>
<evidence type="ECO:0000259" key="1">
    <source>
        <dbReference type="Pfam" id="PF17765"/>
    </source>
</evidence>
<accession>A0ABY5PPZ5</accession>
<dbReference type="SUPFAM" id="SSF47413">
    <property type="entry name" value="lambda repressor-like DNA-binding domains"/>
    <property type="match status" value="1"/>
</dbReference>
<feature type="domain" description="MmyB-like transcription regulator ligand binding" evidence="1">
    <location>
        <begin position="116"/>
        <end position="270"/>
    </location>
</feature>
<sequence length="272" mass="30160">MKPSAGERGRLKGILRARRAAIDPVEAGFPQRRPGPGRRAAGLSQEQMDVLLTRTPGTYNRFENGQIGRPGSDLLTAVARTLRLDEPEWAFLWLVMRRESPPHPLHGSAGTSIAGAWQRVTDHIRGALAYVNDAEWNVIVHNEEFRRFFPRGQAPSNIMRWMLLTPEARTDVLMDWETVWAPAMMPHLKHSVELRPGNPALGRLARDVLDDPVTGPLYREHAGAPIPYHDGSELPVRHAVHGPGRLTTCLAEPVTAPGARINLSFYTPADAP</sequence>
<dbReference type="PANTHER" id="PTHR35010:SF2">
    <property type="entry name" value="BLL4672 PROTEIN"/>
    <property type="match status" value="1"/>
</dbReference>
<dbReference type="Proteomes" id="UP001057738">
    <property type="component" value="Chromosome"/>
</dbReference>
<dbReference type="InterPro" id="IPR041413">
    <property type="entry name" value="MLTR_LBD"/>
</dbReference>